<gene>
    <name evidence="2" type="ORF">FrCorBMG51_20270</name>
</gene>
<evidence type="ECO:0000313" key="2">
    <source>
        <dbReference type="EMBL" id="KLL10088.1"/>
    </source>
</evidence>
<name>A0ABR5F024_9ACTN</name>
<dbReference type="EMBL" id="JWIO01000043">
    <property type="protein sequence ID" value="KLL10088.1"/>
    <property type="molecule type" value="Genomic_DNA"/>
</dbReference>
<feature type="region of interest" description="Disordered" evidence="1">
    <location>
        <begin position="1"/>
        <end position="56"/>
    </location>
</feature>
<comment type="caution">
    <text evidence="2">The sequence shown here is derived from an EMBL/GenBank/DDBJ whole genome shotgun (WGS) entry which is preliminary data.</text>
</comment>
<evidence type="ECO:0000313" key="3">
    <source>
        <dbReference type="Proteomes" id="UP000035425"/>
    </source>
</evidence>
<protein>
    <submittedName>
        <fullName evidence="2">Uncharacterized protein</fullName>
    </submittedName>
</protein>
<sequence length="67" mass="7584">MPENMFPLRQRDHGPWSNGTGARCFSGRHRDLGEGADQRTTTGLKGRRVGTLGNNSSPRWWTVQYKP</sequence>
<accession>A0ABR5F024</accession>
<reference evidence="2 3" key="1">
    <citation type="submission" date="2014-12" db="EMBL/GenBank/DDBJ databases">
        <title>Frankia sp. BMG5.1 draft genome.</title>
        <authorList>
            <person name="Gtari M."/>
            <person name="Ghodhbane-Gtari F."/>
            <person name="Nouioui I."/>
            <person name="Ktari A."/>
            <person name="Hezbri K."/>
            <person name="Mimouni W."/>
            <person name="Sbissi I."/>
            <person name="Ayari A."/>
            <person name="Yamanaka T."/>
            <person name="Normand P."/>
            <person name="Tisa L.S."/>
            <person name="Boudabous A."/>
        </authorList>
    </citation>
    <scope>NUCLEOTIDE SEQUENCE [LARGE SCALE GENOMIC DNA]</scope>
    <source>
        <strain evidence="2 3">BMG5.1</strain>
    </source>
</reference>
<feature type="compositionally biased region" description="Basic and acidic residues" evidence="1">
    <location>
        <begin position="28"/>
        <end position="37"/>
    </location>
</feature>
<keyword evidence="3" id="KW-1185">Reference proteome</keyword>
<evidence type="ECO:0000256" key="1">
    <source>
        <dbReference type="SAM" id="MobiDB-lite"/>
    </source>
</evidence>
<dbReference type="Proteomes" id="UP000035425">
    <property type="component" value="Unassembled WGS sequence"/>
</dbReference>
<organism evidence="2 3">
    <name type="scientific">Protofrankia coriariae</name>
    <dbReference type="NCBI Taxonomy" id="1562887"/>
    <lineage>
        <taxon>Bacteria</taxon>
        <taxon>Bacillati</taxon>
        <taxon>Actinomycetota</taxon>
        <taxon>Actinomycetes</taxon>
        <taxon>Frankiales</taxon>
        <taxon>Frankiaceae</taxon>
        <taxon>Protofrankia</taxon>
    </lineage>
</organism>
<proteinExistence type="predicted"/>